<evidence type="ECO:0000256" key="1">
    <source>
        <dbReference type="ARBA" id="ARBA00022737"/>
    </source>
</evidence>
<accession>A0A6A6EKS4</accession>
<sequence length="58" mass="6035">MGAIISAKWDDGSTALHWAAKAGNTEIIKQLLDGGADFANGNDIRRTPLHEAAASGND</sequence>
<dbReference type="InterPro" id="IPR036770">
    <property type="entry name" value="Ankyrin_rpt-contain_sf"/>
</dbReference>
<protein>
    <submittedName>
        <fullName evidence="4">Uncharacterized protein</fullName>
    </submittedName>
</protein>
<dbReference type="Gene3D" id="1.25.40.20">
    <property type="entry name" value="Ankyrin repeat-containing domain"/>
    <property type="match status" value="1"/>
</dbReference>
<name>A0A6A6EKS4_9PEZI</name>
<dbReference type="EMBL" id="ML994617">
    <property type="protein sequence ID" value="KAF2191542.1"/>
    <property type="molecule type" value="Genomic_DNA"/>
</dbReference>
<proteinExistence type="predicted"/>
<evidence type="ECO:0000256" key="2">
    <source>
        <dbReference type="ARBA" id="ARBA00023043"/>
    </source>
</evidence>
<dbReference type="AlphaFoldDB" id="A0A6A6EKS4"/>
<dbReference type="PROSITE" id="PS50088">
    <property type="entry name" value="ANK_REPEAT"/>
    <property type="match status" value="1"/>
</dbReference>
<evidence type="ECO:0000313" key="4">
    <source>
        <dbReference type="EMBL" id="KAF2191542.1"/>
    </source>
</evidence>
<dbReference type="PROSITE" id="PS50297">
    <property type="entry name" value="ANK_REP_REGION"/>
    <property type="match status" value="1"/>
</dbReference>
<dbReference type="PANTHER" id="PTHR24171">
    <property type="entry name" value="ANKYRIN REPEAT DOMAIN-CONTAINING PROTEIN 39-RELATED"/>
    <property type="match status" value="1"/>
</dbReference>
<keyword evidence="2 3" id="KW-0040">ANK repeat</keyword>
<evidence type="ECO:0000256" key="3">
    <source>
        <dbReference type="PROSITE-ProRule" id="PRU00023"/>
    </source>
</evidence>
<dbReference type="Pfam" id="PF12796">
    <property type="entry name" value="Ank_2"/>
    <property type="match status" value="1"/>
</dbReference>
<dbReference type="SMART" id="SM00248">
    <property type="entry name" value="ANK"/>
    <property type="match status" value="1"/>
</dbReference>
<dbReference type="Proteomes" id="UP000800200">
    <property type="component" value="Unassembled WGS sequence"/>
</dbReference>
<keyword evidence="5" id="KW-1185">Reference proteome</keyword>
<dbReference type="SUPFAM" id="SSF48403">
    <property type="entry name" value="Ankyrin repeat"/>
    <property type="match status" value="1"/>
</dbReference>
<evidence type="ECO:0000313" key="5">
    <source>
        <dbReference type="Proteomes" id="UP000800200"/>
    </source>
</evidence>
<keyword evidence="1" id="KW-0677">Repeat</keyword>
<gene>
    <name evidence="4" type="ORF">K469DRAFT_720593</name>
</gene>
<feature type="repeat" description="ANK" evidence="3">
    <location>
        <begin position="11"/>
        <end position="43"/>
    </location>
</feature>
<dbReference type="OrthoDB" id="5596414at2759"/>
<organism evidence="4 5">
    <name type="scientific">Zopfia rhizophila CBS 207.26</name>
    <dbReference type="NCBI Taxonomy" id="1314779"/>
    <lineage>
        <taxon>Eukaryota</taxon>
        <taxon>Fungi</taxon>
        <taxon>Dikarya</taxon>
        <taxon>Ascomycota</taxon>
        <taxon>Pezizomycotina</taxon>
        <taxon>Dothideomycetes</taxon>
        <taxon>Dothideomycetes incertae sedis</taxon>
        <taxon>Zopfiaceae</taxon>
        <taxon>Zopfia</taxon>
    </lineage>
</organism>
<dbReference type="InterPro" id="IPR002110">
    <property type="entry name" value="Ankyrin_rpt"/>
</dbReference>
<reference evidence="4" key="1">
    <citation type="journal article" date="2020" name="Stud. Mycol.">
        <title>101 Dothideomycetes genomes: a test case for predicting lifestyles and emergence of pathogens.</title>
        <authorList>
            <person name="Haridas S."/>
            <person name="Albert R."/>
            <person name="Binder M."/>
            <person name="Bloem J."/>
            <person name="Labutti K."/>
            <person name="Salamov A."/>
            <person name="Andreopoulos B."/>
            <person name="Baker S."/>
            <person name="Barry K."/>
            <person name="Bills G."/>
            <person name="Bluhm B."/>
            <person name="Cannon C."/>
            <person name="Castanera R."/>
            <person name="Culley D."/>
            <person name="Daum C."/>
            <person name="Ezra D."/>
            <person name="Gonzalez J."/>
            <person name="Henrissat B."/>
            <person name="Kuo A."/>
            <person name="Liang C."/>
            <person name="Lipzen A."/>
            <person name="Lutzoni F."/>
            <person name="Magnuson J."/>
            <person name="Mondo S."/>
            <person name="Nolan M."/>
            <person name="Ohm R."/>
            <person name="Pangilinan J."/>
            <person name="Park H.-J."/>
            <person name="Ramirez L."/>
            <person name="Alfaro M."/>
            <person name="Sun H."/>
            <person name="Tritt A."/>
            <person name="Yoshinaga Y."/>
            <person name="Zwiers L.-H."/>
            <person name="Turgeon B."/>
            <person name="Goodwin S."/>
            <person name="Spatafora J."/>
            <person name="Crous P."/>
            <person name="Grigoriev I."/>
        </authorList>
    </citation>
    <scope>NUCLEOTIDE SEQUENCE</scope>
    <source>
        <strain evidence="4">CBS 207.26</strain>
    </source>
</reference>